<organism evidence="1 2">
    <name type="scientific">Plectus sambesii</name>
    <dbReference type="NCBI Taxonomy" id="2011161"/>
    <lineage>
        <taxon>Eukaryota</taxon>
        <taxon>Metazoa</taxon>
        <taxon>Ecdysozoa</taxon>
        <taxon>Nematoda</taxon>
        <taxon>Chromadorea</taxon>
        <taxon>Plectida</taxon>
        <taxon>Plectina</taxon>
        <taxon>Plectoidea</taxon>
        <taxon>Plectidae</taxon>
        <taxon>Plectus</taxon>
    </lineage>
</organism>
<sequence length="351" mass="39714">MGDQLHLEQRELVAMFGKRAMKAHMDTLQAVKTSCFALVTEVECNEARDHMANELTQKQGYQRACKDKYPTVALVAEIPNELAMPWSSRFAQEGDASSGQSYLIYQDDTPDFKMAVFASPGLYAPSSLSGLATLVQWAQEDAPILTLNRPPWAPLRQFVRKMVALCMLSVDHVLKAFKLVCTVPLELDGNEECPCRDTPHAPLPLGMEDKLSSLRAYFEKNWIWNQYGFAFWNYQGMGGPRTTNHAESWHNSLKDKFDGMKIDLGVWLKNFQTIHHHESEWARHLVKGLAQPHRRRLAYLQNDTCIAAANVEIFSCRLGLYDASTGALLPVGGTMPFSWKESMCFYVVWAT</sequence>
<keyword evidence="1" id="KW-1185">Reference proteome</keyword>
<reference evidence="2" key="1">
    <citation type="submission" date="2022-11" db="UniProtKB">
        <authorList>
            <consortium name="WormBaseParasite"/>
        </authorList>
    </citation>
    <scope>IDENTIFICATION</scope>
</reference>
<dbReference type="AlphaFoldDB" id="A0A914UJ40"/>
<dbReference type="Proteomes" id="UP000887566">
    <property type="component" value="Unplaced"/>
</dbReference>
<evidence type="ECO:0000313" key="1">
    <source>
        <dbReference type="Proteomes" id="UP000887566"/>
    </source>
</evidence>
<dbReference type="WBParaSite" id="PSAMB.scaffold1027size36939.g10382.t1">
    <property type="protein sequence ID" value="PSAMB.scaffold1027size36939.g10382.t1"/>
    <property type="gene ID" value="PSAMB.scaffold1027size36939.g10382"/>
</dbReference>
<proteinExistence type="predicted"/>
<name>A0A914UJ40_9BILA</name>
<accession>A0A914UJ40</accession>
<evidence type="ECO:0000313" key="2">
    <source>
        <dbReference type="WBParaSite" id="PSAMB.scaffold1027size36939.g10382.t1"/>
    </source>
</evidence>
<protein>
    <submittedName>
        <fullName evidence="2">Uncharacterized protein</fullName>
    </submittedName>
</protein>